<feature type="domain" description="HTH cro/C1-type" evidence="2">
    <location>
        <begin position="193"/>
        <end position="238"/>
    </location>
</feature>
<dbReference type="SMART" id="SM00530">
    <property type="entry name" value="HTH_XRE"/>
    <property type="match status" value="1"/>
</dbReference>
<dbReference type="RefSeq" id="WP_006379150.1">
    <property type="nucleotide sequence ID" value="NZ_AEJB01000361.1"/>
</dbReference>
<dbReference type="CDD" id="cd00093">
    <property type="entry name" value="HTH_XRE"/>
    <property type="match status" value="1"/>
</dbReference>
<protein>
    <recommendedName>
        <fullName evidence="2">HTH cro/C1-type domain-containing protein</fullName>
    </recommendedName>
</protein>
<feature type="region of interest" description="Disordered" evidence="1">
    <location>
        <begin position="146"/>
        <end position="180"/>
    </location>
</feature>
<dbReference type="PROSITE" id="PS50943">
    <property type="entry name" value="HTH_CROC1"/>
    <property type="match status" value="1"/>
</dbReference>
<dbReference type="PATRIC" id="fig|698760.3.peg.5325"/>
<dbReference type="GO" id="GO:0003677">
    <property type="term" value="F:DNA binding"/>
    <property type="evidence" value="ECO:0007669"/>
    <property type="project" value="InterPro"/>
</dbReference>
<name>L7F4I4_STRT8</name>
<dbReference type="SUPFAM" id="SSF47413">
    <property type="entry name" value="lambda repressor-like DNA-binding domains"/>
    <property type="match status" value="1"/>
</dbReference>
<dbReference type="Proteomes" id="UP000010931">
    <property type="component" value="Unassembled WGS sequence"/>
</dbReference>
<accession>L7F4I4</accession>
<reference evidence="3 4" key="1">
    <citation type="journal article" date="2011" name="Plasmid">
        <title>Streptomyces turgidiscabies Car8 contains a modular pathogenicity island that shares virulence genes with other actinobacterial plant pathogens.</title>
        <authorList>
            <person name="Huguet-Tapia J.C."/>
            <person name="Badger J.H."/>
            <person name="Loria R."/>
            <person name="Pettis G.S."/>
        </authorList>
    </citation>
    <scope>NUCLEOTIDE SEQUENCE [LARGE SCALE GENOMIC DNA]</scope>
    <source>
        <strain evidence="3 4">Car8</strain>
    </source>
</reference>
<sequence length="355" mass="38570">MPSNGPQYGKCRYCKQRFERPDKPGRKQEYCNPGCRRRAQRERGRQVTEQGSPLPLGRNIAESVQVLAQGLLAAEYDEQGLEDLLRRAGELTKEVEYYVCAAVHDARMSGAGWETVAEAASVSAATARARWGGKTVERRLELRASERASARPRELAPQAAQLRGDGQEIRQPSERSSGKLGAALSHLHRCSRLTMREVAEQTGLSPSYVSRILSGDRVPAWPVVQALTDLFGGDPDELTVLWENAQGITPAARQPIPDAMARLKTALRGLYLAAASPPHARIHKASGGVLSVAVVKDILSGQLVPDWKTTVAFVRAIGGTPADIRPLWEGVHYAFLVYMDPPTDEDAGPPSPGPG</sequence>
<dbReference type="Pfam" id="PF13560">
    <property type="entry name" value="HTH_31"/>
    <property type="match status" value="1"/>
</dbReference>
<organism evidence="3 4">
    <name type="scientific">Streptomyces turgidiscabies (strain Car8)</name>
    <dbReference type="NCBI Taxonomy" id="698760"/>
    <lineage>
        <taxon>Bacteria</taxon>
        <taxon>Bacillati</taxon>
        <taxon>Actinomycetota</taxon>
        <taxon>Actinomycetes</taxon>
        <taxon>Kitasatosporales</taxon>
        <taxon>Streptomycetaceae</taxon>
        <taxon>Streptomyces</taxon>
    </lineage>
</organism>
<dbReference type="Gene3D" id="1.10.260.40">
    <property type="entry name" value="lambda repressor-like DNA-binding domains"/>
    <property type="match status" value="1"/>
</dbReference>
<dbReference type="AlphaFoldDB" id="L7F4I4"/>
<gene>
    <name evidence="3" type="ORF">STRTUCAR8_01791</name>
</gene>
<dbReference type="InterPro" id="IPR010982">
    <property type="entry name" value="Lambda_DNA-bd_dom_sf"/>
</dbReference>
<evidence type="ECO:0000313" key="4">
    <source>
        <dbReference type="Proteomes" id="UP000010931"/>
    </source>
</evidence>
<evidence type="ECO:0000259" key="2">
    <source>
        <dbReference type="PROSITE" id="PS50943"/>
    </source>
</evidence>
<dbReference type="GeneID" id="97407187"/>
<comment type="caution">
    <text evidence="3">The sequence shown here is derived from an EMBL/GenBank/DDBJ whole genome shotgun (WGS) entry which is preliminary data.</text>
</comment>
<evidence type="ECO:0000313" key="3">
    <source>
        <dbReference type="EMBL" id="ELP66217.1"/>
    </source>
</evidence>
<feature type="compositionally biased region" description="Basic and acidic residues" evidence="1">
    <location>
        <begin position="165"/>
        <end position="177"/>
    </location>
</feature>
<evidence type="ECO:0000256" key="1">
    <source>
        <dbReference type="SAM" id="MobiDB-lite"/>
    </source>
</evidence>
<dbReference type="InterPro" id="IPR001387">
    <property type="entry name" value="Cro/C1-type_HTH"/>
</dbReference>
<keyword evidence="4" id="KW-1185">Reference proteome</keyword>
<proteinExistence type="predicted"/>
<dbReference type="EMBL" id="AEJB01000361">
    <property type="protein sequence ID" value="ELP66217.1"/>
    <property type="molecule type" value="Genomic_DNA"/>
</dbReference>